<reference evidence="1 2" key="1">
    <citation type="submission" date="2018-08" db="EMBL/GenBank/DDBJ databases">
        <title>A genome reference for cultivated species of the human gut microbiota.</title>
        <authorList>
            <person name="Zou Y."/>
            <person name="Xue W."/>
            <person name="Luo G."/>
        </authorList>
    </citation>
    <scope>NUCLEOTIDE SEQUENCE [LARGE SCALE GENOMIC DNA]</scope>
    <source>
        <strain evidence="1 2">OF02-7</strain>
    </source>
</reference>
<accession>A0A413IND4</accession>
<sequence>MKKYFVIAICCVLGFLACTEERPGYYKGEDNWVQFYYVYTFNKTYIAPAYLPYEGYQAYVHSGKLRDTVYYRLHLIGQVSDKPRKVAFEPYETEMKYDYYTPAVEGENYVAFDDPEMEKFLIIPGDSAYINIPVIVKYNPAVTSYTYYQLDFRLVNTEDLVIGDTCFMKGRLEFYQW</sequence>
<dbReference type="EMBL" id="QSCR01000014">
    <property type="protein sequence ID" value="RGY17845.1"/>
    <property type="molecule type" value="Genomic_DNA"/>
</dbReference>
<dbReference type="Proteomes" id="UP000286063">
    <property type="component" value="Unassembled WGS sequence"/>
</dbReference>
<evidence type="ECO:0008006" key="3">
    <source>
        <dbReference type="Google" id="ProtNLM"/>
    </source>
</evidence>
<proteinExistence type="predicted"/>
<organism evidence="1 2">
    <name type="scientific">Butyricimonas virosa</name>
    <dbReference type="NCBI Taxonomy" id="544645"/>
    <lineage>
        <taxon>Bacteria</taxon>
        <taxon>Pseudomonadati</taxon>
        <taxon>Bacteroidota</taxon>
        <taxon>Bacteroidia</taxon>
        <taxon>Bacteroidales</taxon>
        <taxon>Odoribacteraceae</taxon>
        <taxon>Butyricimonas</taxon>
    </lineage>
</organism>
<dbReference type="RefSeq" id="WP_117722222.1">
    <property type="nucleotide sequence ID" value="NZ_CAUGOG010000035.1"/>
</dbReference>
<comment type="caution">
    <text evidence="1">The sequence shown here is derived from an EMBL/GenBank/DDBJ whole genome shotgun (WGS) entry which is preliminary data.</text>
</comment>
<dbReference type="PROSITE" id="PS51257">
    <property type="entry name" value="PROKAR_LIPOPROTEIN"/>
    <property type="match status" value="1"/>
</dbReference>
<evidence type="ECO:0000313" key="1">
    <source>
        <dbReference type="EMBL" id="RGY17845.1"/>
    </source>
</evidence>
<name>A0A413IND4_9BACT</name>
<dbReference type="OrthoDB" id="1098539at2"/>
<dbReference type="AlphaFoldDB" id="A0A413IND4"/>
<protein>
    <recommendedName>
        <fullName evidence="3">DUF4843 domain-containing protein</fullName>
    </recommendedName>
</protein>
<gene>
    <name evidence="1" type="ORF">DXA50_09495</name>
</gene>
<evidence type="ECO:0000313" key="2">
    <source>
        <dbReference type="Proteomes" id="UP000286063"/>
    </source>
</evidence>